<evidence type="ECO:0000313" key="2">
    <source>
        <dbReference type="Proteomes" id="UP000766609"/>
    </source>
</evidence>
<dbReference type="RefSeq" id="WP_166669437.1">
    <property type="nucleotide sequence ID" value="NZ_JAHVHP010000001.1"/>
</dbReference>
<evidence type="ECO:0000313" key="1">
    <source>
        <dbReference type="EMBL" id="MBY5949689.1"/>
    </source>
</evidence>
<keyword evidence="2" id="KW-1185">Reference proteome</keyword>
<comment type="caution">
    <text evidence="1">The sequence shown here is derived from an EMBL/GenBank/DDBJ whole genome shotgun (WGS) entry which is preliminary data.</text>
</comment>
<organism evidence="1 2">
    <name type="scientific">Algoriphagus marincola</name>
    <dbReference type="NCBI Taxonomy" id="264027"/>
    <lineage>
        <taxon>Bacteria</taxon>
        <taxon>Pseudomonadati</taxon>
        <taxon>Bacteroidota</taxon>
        <taxon>Cytophagia</taxon>
        <taxon>Cytophagales</taxon>
        <taxon>Cyclobacteriaceae</taxon>
        <taxon>Algoriphagus</taxon>
    </lineage>
</organism>
<dbReference type="EMBL" id="JAHVHP010000001">
    <property type="protein sequence ID" value="MBY5949689.1"/>
    <property type="molecule type" value="Genomic_DNA"/>
</dbReference>
<reference evidence="1 2" key="1">
    <citation type="submission" date="2021-06" db="EMBL/GenBank/DDBJ databases">
        <title>44 bacteria genomes isolated from Dapeng, Shenzhen.</title>
        <authorList>
            <person name="Zheng W."/>
            <person name="Yu S."/>
            <person name="Huang Y."/>
        </authorList>
    </citation>
    <scope>NUCLEOTIDE SEQUENCE [LARGE SCALE GENOMIC DNA]</scope>
    <source>
        <strain evidence="1 2">DP5N14-6</strain>
    </source>
</reference>
<protein>
    <submittedName>
        <fullName evidence="1">Uncharacterized protein</fullName>
    </submittedName>
</protein>
<name>A0ABS7N057_9BACT</name>
<gene>
    <name evidence="1" type="ORF">KUV23_01830</name>
</gene>
<proteinExistence type="predicted"/>
<sequence>MSILWNKHLILKFYIFLNTNNQSNHEIEHVRAEIHWDAPMDRGIHARFHVTA</sequence>
<dbReference type="Proteomes" id="UP000766609">
    <property type="component" value="Unassembled WGS sequence"/>
</dbReference>
<accession>A0ABS7N057</accession>